<feature type="transmembrane region" description="Helical" evidence="1">
    <location>
        <begin position="33"/>
        <end position="54"/>
    </location>
</feature>
<dbReference type="KEGG" id="pzh:CX676_07200"/>
<accession>A0A2H5EXE2</accession>
<keyword evidence="3" id="KW-1185">Reference proteome</keyword>
<evidence type="ECO:0000313" key="3">
    <source>
        <dbReference type="Proteomes" id="UP000234530"/>
    </source>
</evidence>
<keyword evidence="1" id="KW-0812">Transmembrane</keyword>
<name>A0A2H5EXE2_9RHOB</name>
<keyword evidence="1" id="KW-0472">Membrane</keyword>
<proteinExistence type="predicted"/>
<evidence type="ECO:0000313" key="2">
    <source>
        <dbReference type="EMBL" id="AUH63976.1"/>
    </source>
</evidence>
<organism evidence="2 3">
    <name type="scientific">Paracoccus zhejiangensis</name>
    <dbReference type="NCBI Taxonomy" id="1077935"/>
    <lineage>
        <taxon>Bacteria</taxon>
        <taxon>Pseudomonadati</taxon>
        <taxon>Pseudomonadota</taxon>
        <taxon>Alphaproteobacteria</taxon>
        <taxon>Rhodobacterales</taxon>
        <taxon>Paracoccaceae</taxon>
        <taxon>Paracoccus</taxon>
    </lineage>
</organism>
<protein>
    <submittedName>
        <fullName evidence="2">Uncharacterized protein</fullName>
    </submittedName>
</protein>
<keyword evidence="1" id="KW-1133">Transmembrane helix</keyword>
<reference evidence="2 3" key="1">
    <citation type="journal article" date="2013" name="Antonie Van Leeuwenhoek">
        <title>Paracoccus zhejiangensis sp. nov., isolated from activated sludge in wastewater-treatment system.</title>
        <authorList>
            <person name="Wu Z.G."/>
            <person name="Zhang D.F."/>
            <person name="Liu Y.L."/>
            <person name="Wang F."/>
            <person name="Jiang X."/>
            <person name="Li C."/>
            <person name="Li S.P."/>
            <person name="Hong Q."/>
            <person name="Li W.J."/>
        </authorList>
    </citation>
    <scope>NUCLEOTIDE SEQUENCE [LARGE SCALE GENOMIC DNA]</scope>
    <source>
        <strain evidence="2 3">J6</strain>
    </source>
</reference>
<feature type="transmembrane region" description="Helical" evidence="1">
    <location>
        <begin position="91"/>
        <end position="116"/>
    </location>
</feature>
<dbReference type="Proteomes" id="UP000234530">
    <property type="component" value="Chromosome"/>
</dbReference>
<evidence type="ECO:0000256" key="1">
    <source>
        <dbReference type="SAM" id="Phobius"/>
    </source>
</evidence>
<sequence length="117" mass="11738">MAFGVKEAGLIGVAALVGWFGTNLLPPHPGLELTVRAVGTVACIGGGAIGIAAAELKGWRLAVLAIIAVIISTLGIVGFDQIATGQPSENAALLLYVLSVLIFLPLGVLIQLAGLAV</sequence>
<dbReference type="AlphaFoldDB" id="A0A2H5EXE2"/>
<gene>
    <name evidence="2" type="ORF">CX676_07200</name>
</gene>
<feature type="transmembrane region" description="Helical" evidence="1">
    <location>
        <begin position="61"/>
        <end position="79"/>
    </location>
</feature>
<dbReference type="EMBL" id="CP025430">
    <property type="protein sequence ID" value="AUH63976.1"/>
    <property type="molecule type" value="Genomic_DNA"/>
</dbReference>
<dbReference type="RefSeq" id="WP_101752017.1">
    <property type="nucleotide sequence ID" value="NZ_CP025430.1"/>
</dbReference>